<gene>
    <name evidence="1" type="ORF">DPMN_100171</name>
</gene>
<dbReference type="AlphaFoldDB" id="A0A9D4LIP2"/>
<keyword evidence="2" id="KW-1185">Reference proteome</keyword>
<accession>A0A9D4LIP2</accession>
<dbReference type="EMBL" id="JAIWYP010000003">
    <property type="protein sequence ID" value="KAH3857561.1"/>
    <property type="molecule type" value="Genomic_DNA"/>
</dbReference>
<comment type="caution">
    <text evidence="1">The sequence shown here is derived from an EMBL/GenBank/DDBJ whole genome shotgun (WGS) entry which is preliminary data.</text>
</comment>
<proteinExistence type="predicted"/>
<sequence length="56" mass="6453">MQRIIDAKCKEYEHFADELELARDVVEADCDGFDDIAPSTEHMKCDTAEEEPIYSE</sequence>
<reference evidence="1" key="1">
    <citation type="journal article" date="2019" name="bioRxiv">
        <title>The Genome of the Zebra Mussel, Dreissena polymorpha: A Resource for Invasive Species Research.</title>
        <authorList>
            <person name="McCartney M.A."/>
            <person name="Auch B."/>
            <person name="Kono T."/>
            <person name="Mallez S."/>
            <person name="Zhang Y."/>
            <person name="Obille A."/>
            <person name="Becker A."/>
            <person name="Abrahante J.E."/>
            <person name="Garbe J."/>
            <person name="Badalamenti J.P."/>
            <person name="Herman A."/>
            <person name="Mangelson H."/>
            <person name="Liachko I."/>
            <person name="Sullivan S."/>
            <person name="Sone E.D."/>
            <person name="Koren S."/>
            <person name="Silverstein K.A.T."/>
            <person name="Beckman K.B."/>
            <person name="Gohl D.M."/>
        </authorList>
    </citation>
    <scope>NUCLEOTIDE SEQUENCE</scope>
    <source>
        <strain evidence="1">Duluth1</strain>
        <tissue evidence="1">Whole animal</tissue>
    </source>
</reference>
<evidence type="ECO:0000313" key="2">
    <source>
        <dbReference type="Proteomes" id="UP000828390"/>
    </source>
</evidence>
<dbReference type="Proteomes" id="UP000828390">
    <property type="component" value="Unassembled WGS sequence"/>
</dbReference>
<organism evidence="1 2">
    <name type="scientific">Dreissena polymorpha</name>
    <name type="common">Zebra mussel</name>
    <name type="synonym">Mytilus polymorpha</name>
    <dbReference type="NCBI Taxonomy" id="45954"/>
    <lineage>
        <taxon>Eukaryota</taxon>
        <taxon>Metazoa</taxon>
        <taxon>Spiralia</taxon>
        <taxon>Lophotrochozoa</taxon>
        <taxon>Mollusca</taxon>
        <taxon>Bivalvia</taxon>
        <taxon>Autobranchia</taxon>
        <taxon>Heteroconchia</taxon>
        <taxon>Euheterodonta</taxon>
        <taxon>Imparidentia</taxon>
        <taxon>Neoheterodontei</taxon>
        <taxon>Myida</taxon>
        <taxon>Dreissenoidea</taxon>
        <taxon>Dreissenidae</taxon>
        <taxon>Dreissena</taxon>
    </lineage>
</organism>
<protein>
    <submittedName>
        <fullName evidence="1">Uncharacterized protein</fullName>
    </submittedName>
</protein>
<reference evidence="1" key="2">
    <citation type="submission" date="2020-11" db="EMBL/GenBank/DDBJ databases">
        <authorList>
            <person name="McCartney M.A."/>
            <person name="Auch B."/>
            <person name="Kono T."/>
            <person name="Mallez S."/>
            <person name="Becker A."/>
            <person name="Gohl D.M."/>
            <person name="Silverstein K.A.T."/>
            <person name="Koren S."/>
            <person name="Bechman K.B."/>
            <person name="Herman A."/>
            <person name="Abrahante J.E."/>
            <person name="Garbe J."/>
        </authorList>
    </citation>
    <scope>NUCLEOTIDE SEQUENCE</scope>
    <source>
        <strain evidence="1">Duluth1</strain>
        <tissue evidence="1">Whole animal</tissue>
    </source>
</reference>
<name>A0A9D4LIP2_DREPO</name>
<evidence type="ECO:0000313" key="1">
    <source>
        <dbReference type="EMBL" id="KAH3857561.1"/>
    </source>
</evidence>